<dbReference type="RefSeq" id="WP_058614793.1">
    <property type="nucleotide sequence ID" value="NZ_LDRV01000093.1"/>
</dbReference>
<dbReference type="PATRIC" id="fig|2033.7.peg.3692"/>
<name>A0A147F4L2_MICTE</name>
<evidence type="ECO:0000313" key="3">
    <source>
        <dbReference type="Proteomes" id="UP000072189"/>
    </source>
</evidence>
<organism evidence="2 3">
    <name type="scientific">Microbacterium testaceum</name>
    <name type="common">Aureobacterium testaceum</name>
    <name type="synonym">Brevibacterium testaceum</name>
    <dbReference type="NCBI Taxonomy" id="2033"/>
    <lineage>
        <taxon>Bacteria</taxon>
        <taxon>Bacillati</taxon>
        <taxon>Actinomycetota</taxon>
        <taxon>Actinomycetes</taxon>
        <taxon>Micrococcales</taxon>
        <taxon>Microbacteriaceae</taxon>
        <taxon>Microbacterium</taxon>
    </lineage>
</organism>
<accession>A0A147F4L2</accession>
<dbReference type="Proteomes" id="UP000072189">
    <property type="component" value="Unassembled WGS sequence"/>
</dbReference>
<reference evidence="2 3" key="1">
    <citation type="journal article" date="2016" name="Front. Microbiol.">
        <title>Genomic Resource of Rice Seed Associated Bacteria.</title>
        <authorList>
            <person name="Midha S."/>
            <person name="Bansal K."/>
            <person name="Sharma S."/>
            <person name="Kumar N."/>
            <person name="Patil P.P."/>
            <person name="Chaudhry V."/>
            <person name="Patil P.B."/>
        </authorList>
    </citation>
    <scope>NUCLEOTIDE SEQUENCE [LARGE SCALE GENOMIC DNA]</scope>
    <source>
        <strain evidence="2 3">RSA3</strain>
    </source>
</reference>
<comment type="caution">
    <text evidence="2">The sequence shown here is derived from an EMBL/GenBank/DDBJ whole genome shotgun (WGS) entry which is preliminary data.</text>
</comment>
<sequence>MTATIEDFANTVAEYEALAIKSGEWDGIDASEFSDDGVVWSQVWPAGSAPAFARATVYRKGVRAPQVAVIAWAESLPAAEEWRVLWERKPMTLFGSAAKRAAIRHAFRDLVGDRRDEDEFDPAAPAAPAAATVTRDWASELETAASADAIDATWREARAAHARTAQLEVIYLRRRDELRSQAWEPTQVTNTHAIETPREPDESSAPERPAPQDYLPPADGNRAARRARKKGARRGR</sequence>
<feature type="compositionally biased region" description="Basic residues" evidence="1">
    <location>
        <begin position="223"/>
        <end position="236"/>
    </location>
</feature>
<proteinExistence type="predicted"/>
<protein>
    <submittedName>
        <fullName evidence="2">Uncharacterized protein</fullName>
    </submittedName>
</protein>
<feature type="region of interest" description="Disordered" evidence="1">
    <location>
        <begin position="183"/>
        <end position="236"/>
    </location>
</feature>
<gene>
    <name evidence="2" type="ORF">RSA3_14275</name>
</gene>
<evidence type="ECO:0000313" key="2">
    <source>
        <dbReference type="EMBL" id="KTS09061.1"/>
    </source>
</evidence>
<feature type="compositionally biased region" description="Polar residues" evidence="1">
    <location>
        <begin position="183"/>
        <end position="193"/>
    </location>
</feature>
<dbReference type="AlphaFoldDB" id="A0A147F4L2"/>
<evidence type="ECO:0000256" key="1">
    <source>
        <dbReference type="SAM" id="MobiDB-lite"/>
    </source>
</evidence>
<dbReference type="EMBL" id="LDRV01000093">
    <property type="protein sequence ID" value="KTS09061.1"/>
    <property type="molecule type" value="Genomic_DNA"/>
</dbReference>